<keyword evidence="5 10" id="KW-1133">Transmembrane helix</keyword>
<dbReference type="Pfam" id="PF13927">
    <property type="entry name" value="Ig_3"/>
    <property type="match status" value="1"/>
</dbReference>
<evidence type="ECO:0000256" key="4">
    <source>
        <dbReference type="ARBA" id="ARBA00022737"/>
    </source>
</evidence>
<evidence type="ECO:0000259" key="12">
    <source>
        <dbReference type="PROSITE" id="PS50835"/>
    </source>
</evidence>
<dbReference type="SMART" id="SM00409">
    <property type="entry name" value="IG"/>
    <property type="match status" value="3"/>
</dbReference>
<keyword evidence="6 10" id="KW-0472">Membrane</keyword>
<dbReference type="FunFam" id="2.60.40.10:FF:000032">
    <property type="entry name" value="palladin isoform X1"/>
    <property type="match status" value="1"/>
</dbReference>
<evidence type="ECO:0000256" key="9">
    <source>
        <dbReference type="ARBA" id="ARBA00023319"/>
    </source>
</evidence>
<dbReference type="PANTHER" id="PTHR12231">
    <property type="entry name" value="CTX-RELATED TYPE I TRANSMEMBRANE PROTEIN"/>
    <property type="match status" value="1"/>
</dbReference>
<keyword evidence="3 11" id="KW-0732">Signal</keyword>
<dbReference type="GeneID" id="101730532"/>
<dbReference type="InterPro" id="IPR009138">
    <property type="entry name" value="Neural_cell_adh"/>
</dbReference>
<dbReference type="OMA" id="LTCYRTK"/>
<keyword evidence="9" id="KW-0393">Immunoglobulin domain</keyword>
<feature type="domain" description="Ig-like" evidence="12">
    <location>
        <begin position="215"/>
        <end position="304"/>
    </location>
</feature>
<dbReference type="Gene3D" id="2.60.40.10">
    <property type="entry name" value="Immunoglobulins"/>
    <property type="match status" value="2"/>
</dbReference>
<dbReference type="RefSeq" id="XP_031762533.1">
    <property type="nucleotide sequence ID" value="XM_031906673.1"/>
</dbReference>
<evidence type="ECO:0000313" key="13">
    <source>
        <dbReference type="Proteomes" id="UP000008143"/>
    </source>
</evidence>
<dbReference type="InterPro" id="IPR003599">
    <property type="entry name" value="Ig_sub"/>
</dbReference>
<keyword evidence="4" id="KW-0677">Repeat</keyword>
<sequence length="381" mass="41706">MLKMELQRCSVPVLLLLLALVRCSTQSKIQIVPSRGQIYLGESQTFLCKANGEGTMKWLSQSDEEIESEEGRYETKVIDESTLSIAVTADTPEQKVIRCHMEFDSGETEETKIVLTIIEKPQFVGDLEKQKTFSTGSSVQIPCQAKGIPPPKISWIRNGADVSGSQGRVSISADGTLHIDNIGLPDAGIYTCRAWIAERREEARRDVSVIVNAPPTVGFQNSALDANAKSDANLTCFVTGHPQPKVTWTRGSEPVTSDGQKYVLSANGQELAILQLDEADSGEYTCSAGNVFGHSNATLVLRVTDPEAQTLGRGVLIGIVLLLILVLLLAVDLTCYRTKRKGFLMFLSNKVLRNRIPQVKLQEYETKGSAEKTHVVKILDA</sequence>
<dbReference type="InterPro" id="IPR036179">
    <property type="entry name" value="Ig-like_dom_sf"/>
</dbReference>
<dbReference type="Xenbase" id="XB-GENE-29084655">
    <property type="gene designation" value="LOC101730532"/>
</dbReference>
<dbReference type="InterPro" id="IPR007110">
    <property type="entry name" value="Ig-like_dom"/>
</dbReference>
<keyword evidence="13" id="KW-1185">Reference proteome</keyword>
<evidence type="ECO:0000256" key="10">
    <source>
        <dbReference type="SAM" id="Phobius"/>
    </source>
</evidence>
<evidence type="ECO:0000256" key="1">
    <source>
        <dbReference type="ARBA" id="ARBA00004167"/>
    </source>
</evidence>
<dbReference type="SMART" id="SM00408">
    <property type="entry name" value="IGc2"/>
    <property type="match status" value="2"/>
</dbReference>
<evidence type="ECO:0000313" key="15">
    <source>
        <dbReference type="Xenbase" id="XB-GENE-29084655"/>
    </source>
</evidence>
<gene>
    <name evidence="14 15" type="primary">LOC101730532</name>
</gene>
<dbReference type="FunFam" id="2.60.40.10:FF:000503">
    <property type="entry name" value="Hemicentin 1"/>
    <property type="match status" value="1"/>
</dbReference>
<evidence type="ECO:0000256" key="5">
    <source>
        <dbReference type="ARBA" id="ARBA00022989"/>
    </source>
</evidence>
<evidence type="ECO:0000313" key="14">
    <source>
        <dbReference type="RefSeq" id="XP_031762533.1"/>
    </source>
</evidence>
<evidence type="ECO:0000256" key="6">
    <source>
        <dbReference type="ARBA" id="ARBA00023136"/>
    </source>
</evidence>
<reference evidence="14" key="1">
    <citation type="submission" date="2025-08" db="UniProtKB">
        <authorList>
            <consortium name="RefSeq"/>
        </authorList>
    </citation>
    <scope>IDENTIFICATION</scope>
    <source>
        <strain evidence="14">Nigerian</strain>
        <tissue evidence="14">Liver and blood</tissue>
    </source>
</reference>
<evidence type="ECO:0000256" key="2">
    <source>
        <dbReference type="ARBA" id="ARBA00022692"/>
    </source>
</evidence>
<evidence type="ECO:0000256" key="8">
    <source>
        <dbReference type="ARBA" id="ARBA00023180"/>
    </source>
</evidence>
<proteinExistence type="predicted"/>
<dbReference type="Pfam" id="PF07679">
    <property type="entry name" value="I-set"/>
    <property type="match status" value="1"/>
</dbReference>
<feature type="domain" description="Ig-like" evidence="12">
    <location>
        <begin position="121"/>
        <end position="208"/>
    </location>
</feature>
<dbReference type="PRINTS" id="PR01838">
    <property type="entry name" value="NCAMFAMILY"/>
</dbReference>
<feature type="transmembrane region" description="Helical" evidence="10">
    <location>
        <begin position="315"/>
        <end position="336"/>
    </location>
</feature>
<dbReference type="AGR" id="Xenbase:XB-GENE-29084655"/>
<dbReference type="GO" id="GO:0005886">
    <property type="term" value="C:plasma membrane"/>
    <property type="evidence" value="ECO:0007669"/>
    <property type="project" value="UniProtKB-ARBA"/>
</dbReference>
<keyword evidence="2 10" id="KW-0812">Transmembrane</keyword>
<keyword evidence="7" id="KW-1015">Disulfide bond</keyword>
<evidence type="ECO:0000256" key="7">
    <source>
        <dbReference type="ARBA" id="ARBA00023157"/>
    </source>
</evidence>
<dbReference type="SUPFAM" id="SSF48726">
    <property type="entry name" value="Immunoglobulin"/>
    <property type="match status" value="3"/>
</dbReference>
<dbReference type="OrthoDB" id="6106100at2759"/>
<dbReference type="InterPro" id="IPR013783">
    <property type="entry name" value="Ig-like_fold"/>
</dbReference>
<dbReference type="InterPro" id="IPR051170">
    <property type="entry name" value="Neural/epithelial_adhesion"/>
</dbReference>
<dbReference type="AlphaFoldDB" id="A0A8J1JXB4"/>
<name>A0A8J1JXB4_XENTR</name>
<dbReference type="PROSITE" id="PS50835">
    <property type="entry name" value="IG_LIKE"/>
    <property type="match status" value="2"/>
</dbReference>
<dbReference type="GO" id="GO:0007155">
    <property type="term" value="P:cell adhesion"/>
    <property type="evidence" value="ECO:0007669"/>
    <property type="project" value="InterPro"/>
</dbReference>
<feature type="signal peptide" evidence="11">
    <location>
        <begin position="1"/>
        <end position="26"/>
    </location>
</feature>
<dbReference type="PANTHER" id="PTHR12231:SF253">
    <property type="entry name" value="DPR-INTERACTING PROTEIN ETA, ISOFORM B-RELATED"/>
    <property type="match status" value="1"/>
</dbReference>
<dbReference type="InterPro" id="IPR003598">
    <property type="entry name" value="Ig_sub2"/>
</dbReference>
<organism evidence="13 14">
    <name type="scientific">Xenopus tropicalis</name>
    <name type="common">Western clawed frog</name>
    <name type="synonym">Silurana tropicalis</name>
    <dbReference type="NCBI Taxonomy" id="8364"/>
    <lineage>
        <taxon>Eukaryota</taxon>
        <taxon>Metazoa</taxon>
        <taxon>Chordata</taxon>
        <taxon>Craniata</taxon>
        <taxon>Vertebrata</taxon>
        <taxon>Euteleostomi</taxon>
        <taxon>Amphibia</taxon>
        <taxon>Batrachia</taxon>
        <taxon>Anura</taxon>
        <taxon>Pipoidea</taxon>
        <taxon>Pipidae</taxon>
        <taxon>Xenopodinae</taxon>
        <taxon>Xenopus</taxon>
        <taxon>Silurana</taxon>
    </lineage>
</organism>
<dbReference type="KEGG" id="xtr:101730532"/>
<comment type="subcellular location">
    <subcellularLocation>
        <location evidence="1">Membrane</location>
        <topology evidence="1">Single-pass membrane protein</topology>
    </subcellularLocation>
</comment>
<dbReference type="InterPro" id="IPR013098">
    <property type="entry name" value="Ig_I-set"/>
</dbReference>
<protein>
    <submittedName>
        <fullName evidence="14">Neural cell adhesion molecule 1-like</fullName>
    </submittedName>
</protein>
<evidence type="ECO:0000256" key="3">
    <source>
        <dbReference type="ARBA" id="ARBA00022729"/>
    </source>
</evidence>
<evidence type="ECO:0000256" key="11">
    <source>
        <dbReference type="SAM" id="SignalP"/>
    </source>
</evidence>
<dbReference type="Proteomes" id="UP000008143">
    <property type="component" value="Chromosome 7"/>
</dbReference>
<accession>A0A8J1JXB4</accession>
<feature type="chain" id="PRO_5035145955" evidence="11">
    <location>
        <begin position="27"/>
        <end position="381"/>
    </location>
</feature>
<keyword evidence="8" id="KW-0325">Glycoprotein</keyword>